<dbReference type="Gene3D" id="1.25.40.470">
    <property type="match status" value="1"/>
</dbReference>
<keyword evidence="9" id="KW-0333">Golgi apparatus</keyword>
<reference evidence="11 12" key="2">
    <citation type="submission" date="2018-11" db="EMBL/GenBank/DDBJ databases">
        <authorList>
            <consortium name="Pathogen Informatics"/>
        </authorList>
    </citation>
    <scope>NUCLEOTIDE SEQUENCE [LARGE SCALE GENOMIC DNA]</scope>
</reference>
<evidence type="ECO:0000256" key="7">
    <source>
        <dbReference type="ARBA" id="ARBA00022892"/>
    </source>
</evidence>
<organism evidence="13">
    <name type="scientific">Anisakis simplex</name>
    <name type="common">Herring worm</name>
    <dbReference type="NCBI Taxonomy" id="6269"/>
    <lineage>
        <taxon>Eukaryota</taxon>
        <taxon>Metazoa</taxon>
        <taxon>Ecdysozoa</taxon>
        <taxon>Nematoda</taxon>
        <taxon>Chromadorea</taxon>
        <taxon>Rhabditida</taxon>
        <taxon>Spirurina</taxon>
        <taxon>Ascaridomorpha</taxon>
        <taxon>Ascaridoidea</taxon>
        <taxon>Anisakidae</taxon>
        <taxon>Anisakis</taxon>
        <taxon>Anisakis simplex complex</taxon>
    </lineage>
</organism>
<comment type="subcellular location">
    <subcellularLocation>
        <location evidence="2">Cytoplasm</location>
    </subcellularLocation>
    <subcellularLocation>
        <location evidence="1">Golgi apparatus membrane</location>
        <topology evidence="1">Peripheral membrane protein</topology>
        <orientation evidence="1">Cytoplasmic side</orientation>
    </subcellularLocation>
</comment>
<dbReference type="FunFam" id="1.25.40.470:FF:000002">
    <property type="entry name" value="Coatomer subunit alpha"/>
    <property type="match status" value="1"/>
</dbReference>
<proteinExistence type="predicted"/>
<gene>
    <name evidence="11" type="ORF">ASIM_LOCUS6253</name>
</gene>
<dbReference type="AlphaFoldDB" id="A0A0M3JFR7"/>
<evidence type="ECO:0000256" key="1">
    <source>
        <dbReference type="ARBA" id="ARBA00004255"/>
    </source>
</evidence>
<keyword evidence="10" id="KW-0472">Membrane</keyword>
<keyword evidence="3" id="KW-0813">Transport</keyword>
<keyword evidence="12" id="KW-1185">Reference proteome</keyword>
<dbReference type="GO" id="GO:0016192">
    <property type="term" value="P:vesicle-mediated transport"/>
    <property type="evidence" value="ECO:0007669"/>
    <property type="project" value="UniProtKB-KW"/>
</dbReference>
<dbReference type="EMBL" id="UYRR01013332">
    <property type="protein sequence ID" value="VDK26748.1"/>
    <property type="molecule type" value="Genomic_DNA"/>
</dbReference>
<evidence type="ECO:0000256" key="9">
    <source>
        <dbReference type="ARBA" id="ARBA00023034"/>
    </source>
</evidence>
<evidence type="ECO:0000256" key="3">
    <source>
        <dbReference type="ARBA" id="ARBA00022448"/>
    </source>
</evidence>
<accession>A0A0M3JFR7</accession>
<evidence type="ECO:0000256" key="2">
    <source>
        <dbReference type="ARBA" id="ARBA00004496"/>
    </source>
</evidence>
<sequence length="97" mass="11346">MDDKAVWEALGEAALMQGNHQMVEMSYQRTKNFQKLAFLYVVTGNMDKLQKMMKIAQIRKDFHGQYETALYLGDIRERINGQSLLLIFCVLVLHFFL</sequence>
<dbReference type="WBParaSite" id="ASIM_0000647101-mRNA-1">
    <property type="protein sequence ID" value="ASIM_0000647101-mRNA-1"/>
    <property type="gene ID" value="ASIM_0000647101"/>
</dbReference>
<keyword evidence="4" id="KW-0963">Cytoplasm</keyword>
<keyword evidence="5" id="KW-0853">WD repeat</keyword>
<evidence type="ECO:0000313" key="12">
    <source>
        <dbReference type="Proteomes" id="UP000267096"/>
    </source>
</evidence>
<evidence type="ECO:0000256" key="10">
    <source>
        <dbReference type="ARBA" id="ARBA00023136"/>
    </source>
</evidence>
<dbReference type="OrthoDB" id="5873944at2759"/>
<dbReference type="GO" id="GO:0000139">
    <property type="term" value="C:Golgi membrane"/>
    <property type="evidence" value="ECO:0007669"/>
    <property type="project" value="UniProtKB-SubCell"/>
</dbReference>
<protein>
    <submittedName>
        <fullName evidence="13">Coatomer_WDAD domain-containing protein</fullName>
    </submittedName>
</protein>
<dbReference type="GO" id="GO:0015031">
    <property type="term" value="P:protein transport"/>
    <property type="evidence" value="ECO:0007669"/>
    <property type="project" value="UniProtKB-KW"/>
</dbReference>
<keyword evidence="6" id="KW-0677">Repeat</keyword>
<evidence type="ECO:0000313" key="11">
    <source>
        <dbReference type="EMBL" id="VDK26748.1"/>
    </source>
</evidence>
<evidence type="ECO:0000313" key="13">
    <source>
        <dbReference type="WBParaSite" id="ASIM_0000647101-mRNA-1"/>
    </source>
</evidence>
<evidence type="ECO:0000256" key="8">
    <source>
        <dbReference type="ARBA" id="ARBA00022927"/>
    </source>
</evidence>
<reference evidence="13" key="1">
    <citation type="submission" date="2017-02" db="UniProtKB">
        <authorList>
            <consortium name="WormBaseParasite"/>
        </authorList>
    </citation>
    <scope>IDENTIFICATION</scope>
</reference>
<dbReference type="Proteomes" id="UP000267096">
    <property type="component" value="Unassembled WGS sequence"/>
</dbReference>
<evidence type="ECO:0000256" key="4">
    <source>
        <dbReference type="ARBA" id="ARBA00022490"/>
    </source>
</evidence>
<evidence type="ECO:0000256" key="6">
    <source>
        <dbReference type="ARBA" id="ARBA00022737"/>
    </source>
</evidence>
<name>A0A0M3JFR7_ANISI</name>
<evidence type="ECO:0000256" key="5">
    <source>
        <dbReference type="ARBA" id="ARBA00022574"/>
    </source>
</evidence>
<keyword evidence="8" id="KW-0653">Protein transport</keyword>
<keyword evidence="7" id="KW-0931">ER-Golgi transport</keyword>